<dbReference type="GO" id="GO:0005946">
    <property type="term" value="C:alpha,alpha-trehalose-phosphate synthase complex (UDP-forming)"/>
    <property type="evidence" value="ECO:0007669"/>
    <property type="project" value="TreeGrafter"/>
</dbReference>
<dbReference type="EMBL" id="PXOA01000503">
    <property type="protein sequence ID" value="RFU74735.1"/>
    <property type="molecule type" value="Genomic_DNA"/>
</dbReference>
<name>A0A395NF65_TRIAR</name>
<dbReference type="Gene3D" id="3.40.50.2000">
    <property type="entry name" value="Glycogen Phosphorylase B"/>
    <property type="match status" value="1"/>
</dbReference>
<dbReference type="GO" id="GO:0034605">
    <property type="term" value="P:cellular response to heat"/>
    <property type="evidence" value="ECO:0007669"/>
    <property type="project" value="TreeGrafter"/>
</dbReference>
<feature type="region of interest" description="Disordered" evidence="1">
    <location>
        <begin position="303"/>
        <end position="399"/>
    </location>
</feature>
<dbReference type="GO" id="GO:0004805">
    <property type="term" value="F:trehalose-phosphatase activity"/>
    <property type="evidence" value="ECO:0007669"/>
    <property type="project" value="TreeGrafter"/>
</dbReference>
<dbReference type="InterPro" id="IPR001830">
    <property type="entry name" value="Glyco_trans_20"/>
</dbReference>
<evidence type="ECO:0000313" key="2">
    <source>
        <dbReference type="EMBL" id="RFU74735.1"/>
    </source>
</evidence>
<keyword evidence="2" id="KW-0808">Transferase</keyword>
<sequence length="399" mass="45176">MKKRNGWNSYCLMMEAFADRVCEIYQPGDIVMVHDYHLMMLPQVLRSRLPDMYLVSFLHTHCPTFDLAKRGLEQLVKVFKGALGSDIVALQAPKYSIEFTVSRMIESIKQTNFQDSRSDKFEHVRRYEGWVSELDYYALLRASDTAIFPVATNGLMTAGLEYIVCQPDGSKRPIIPDINPLAQQLSSAITYRPGDAESIARAMNHGLSFPDWPMTVKMYRRQFGGVIANTAERWMNSVLYSLVDTLLRCYFQRQAPEYAGSRNSDAVYGDYIDLEAAQAEEEVRGRDEGEDYERAYGRRVYIREEDYEEEDDGGEDNGGEGGERDTGRGDNGGEDNSEGDGDAWGGGSEDSYYAEYSEGDDYSDDEATRSLMMHSDTAYADSTEAFRQRPRPLCRASTV</sequence>
<proteinExistence type="predicted"/>
<organism evidence="2 3">
    <name type="scientific">Trichoderma arundinaceum</name>
    <dbReference type="NCBI Taxonomy" id="490622"/>
    <lineage>
        <taxon>Eukaryota</taxon>
        <taxon>Fungi</taxon>
        <taxon>Dikarya</taxon>
        <taxon>Ascomycota</taxon>
        <taxon>Pezizomycotina</taxon>
        <taxon>Sordariomycetes</taxon>
        <taxon>Hypocreomycetidae</taxon>
        <taxon>Hypocreales</taxon>
        <taxon>Hypocreaceae</taxon>
        <taxon>Trichoderma</taxon>
    </lineage>
</organism>
<dbReference type="GO" id="GO:0003825">
    <property type="term" value="F:alpha,alpha-trehalose-phosphate synthase (UDP-forming) activity"/>
    <property type="evidence" value="ECO:0007669"/>
    <property type="project" value="TreeGrafter"/>
</dbReference>
<dbReference type="SUPFAM" id="SSF53756">
    <property type="entry name" value="UDP-Glycosyltransferase/glycogen phosphorylase"/>
    <property type="match status" value="2"/>
</dbReference>
<dbReference type="GO" id="GO:0031505">
    <property type="term" value="P:fungal-type cell wall organization"/>
    <property type="evidence" value="ECO:0007669"/>
    <property type="project" value="TreeGrafter"/>
</dbReference>
<dbReference type="STRING" id="490622.A0A395NF65"/>
<keyword evidence="3" id="KW-1185">Reference proteome</keyword>
<gene>
    <name evidence="2" type="ORF">TARUN_7510</name>
</gene>
<dbReference type="Proteomes" id="UP000266272">
    <property type="component" value="Unassembled WGS sequence"/>
</dbReference>
<dbReference type="GO" id="GO:0005992">
    <property type="term" value="P:trehalose biosynthetic process"/>
    <property type="evidence" value="ECO:0007669"/>
    <property type="project" value="InterPro"/>
</dbReference>
<protein>
    <submittedName>
        <fullName evidence="2">Glycosyltransferase family 20</fullName>
    </submittedName>
</protein>
<evidence type="ECO:0000256" key="1">
    <source>
        <dbReference type="SAM" id="MobiDB-lite"/>
    </source>
</evidence>
<comment type="caution">
    <text evidence="2">The sequence shown here is derived from an EMBL/GenBank/DDBJ whole genome shotgun (WGS) entry which is preliminary data.</text>
</comment>
<dbReference type="PANTHER" id="PTHR10788:SF123">
    <property type="entry name" value="TREHALOSE-PHOSPHATASE"/>
    <property type="match status" value="1"/>
</dbReference>
<dbReference type="PANTHER" id="PTHR10788">
    <property type="entry name" value="TREHALOSE-6-PHOSPHATE SYNTHASE"/>
    <property type="match status" value="1"/>
</dbReference>
<reference evidence="2 3" key="1">
    <citation type="journal article" date="2018" name="PLoS Pathog.">
        <title>Evolution of structural diversity of trichothecenes, a family of toxins produced by plant pathogenic and entomopathogenic fungi.</title>
        <authorList>
            <person name="Proctor R.H."/>
            <person name="McCormick S.P."/>
            <person name="Kim H.S."/>
            <person name="Cardoza R.E."/>
            <person name="Stanley A.M."/>
            <person name="Lindo L."/>
            <person name="Kelly A."/>
            <person name="Brown D.W."/>
            <person name="Lee T."/>
            <person name="Vaughan M.M."/>
            <person name="Alexander N.J."/>
            <person name="Busman M."/>
            <person name="Gutierrez S."/>
        </authorList>
    </citation>
    <scope>NUCLEOTIDE SEQUENCE [LARGE SCALE GENOMIC DNA]</scope>
    <source>
        <strain evidence="2 3">IBT 40837</strain>
    </source>
</reference>
<dbReference type="OrthoDB" id="755951at2759"/>
<feature type="compositionally biased region" description="Acidic residues" evidence="1">
    <location>
        <begin position="305"/>
        <end position="318"/>
    </location>
</feature>
<accession>A0A395NF65</accession>
<dbReference type="GO" id="GO:0005829">
    <property type="term" value="C:cytosol"/>
    <property type="evidence" value="ECO:0007669"/>
    <property type="project" value="TreeGrafter"/>
</dbReference>
<dbReference type="AlphaFoldDB" id="A0A395NF65"/>
<evidence type="ECO:0000313" key="3">
    <source>
        <dbReference type="Proteomes" id="UP000266272"/>
    </source>
</evidence>
<dbReference type="Pfam" id="PF00982">
    <property type="entry name" value="Glyco_transf_20"/>
    <property type="match status" value="1"/>
</dbReference>
<feature type="compositionally biased region" description="Acidic residues" evidence="1">
    <location>
        <begin position="332"/>
        <end position="341"/>
    </location>
</feature>